<proteinExistence type="predicted"/>
<comment type="caution">
    <text evidence="2">The sequence shown here is derived from an EMBL/GenBank/DDBJ whole genome shotgun (WGS) entry which is preliminary data.</text>
</comment>
<feature type="region of interest" description="Disordered" evidence="1">
    <location>
        <begin position="65"/>
        <end position="85"/>
    </location>
</feature>
<dbReference type="EMBL" id="VLJN01000067">
    <property type="protein sequence ID" value="TWG78717.1"/>
    <property type="molecule type" value="Genomic_DNA"/>
</dbReference>
<feature type="compositionally biased region" description="Basic residues" evidence="1">
    <location>
        <begin position="76"/>
        <end position="85"/>
    </location>
</feature>
<organism evidence="2 3">
    <name type="scientific">Cupriavidus gilardii J11</name>
    <dbReference type="NCBI Taxonomy" id="936133"/>
    <lineage>
        <taxon>Bacteria</taxon>
        <taxon>Pseudomonadati</taxon>
        <taxon>Pseudomonadota</taxon>
        <taxon>Betaproteobacteria</taxon>
        <taxon>Burkholderiales</taxon>
        <taxon>Burkholderiaceae</taxon>
        <taxon>Cupriavidus</taxon>
    </lineage>
</organism>
<name>A0A562B0H0_9BURK</name>
<dbReference type="AlphaFoldDB" id="A0A562B0H0"/>
<evidence type="ECO:0000313" key="3">
    <source>
        <dbReference type="Proteomes" id="UP000318141"/>
    </source>
</evidence>
<evidence type="ECO:0000256" key="1">
    <source>
        <dbReference type="SAM" id="MobiDB-lite"/>
    </source>
</evidence>
<dbReference type="Proteomes" id="UP000318141">
    <property type="component" value="Unassembled WGS sequence"/>
</dbReference>
<keyword evidence="3" id="KW-1185">Reference proteome</keyword>
<protein>
    <submittedName>
        <fullName evidence="2">Uncharacterized protein</fullName>
    </submittedName>
</protein>
<feature type="compositionally biased region" description="Basic and acidic residues" evidence="1">
    <location>
        <begin position="65"/>
        <end position="75"/>
    </location>
</feature>
<sequence>MRGQQVAFHLVGDELQRAPPGLARLDALVLQRQAFGHPGRQPRAIDVIDLDRHTGRIERLEPRRLGRGEVEPRQRDQHHHIGRRLRRHRAQHLAAFLARFAGRDAQLDDLAVAEQRHRLLRLQQLAPLKTPLRHQHLALAEARLARRGAQAIDGLQHQQVLVAVHDVKRREATRLRLAQMGVESVELELHAGCLGANR</sequence>
<reference evidence="2 3" key="1">
    <citation type="submission" date="2019-07" db="EMBL/GenBank/DDBJ databases">
        <title>Genome sequencing of lignin-degrading bacterial isolates.</title>
        <authorList>
            <person name="Gladden J."/>
        </authorList>
    </citation>
    <scope>NUCLEOTIDE SEQUENCE [LARGE SCALE GENOMIC DNA]</scope>
    <source>
        <strain evidence="2 3">J11</strain>
    </source>
</reference>
<evidence type="ECO:0000313" key="2">
    <source>
        <dbReference type="EMBL" id="TWG78717.1"/>
    </source>
</evidence>
<gene>
    <name evidence="2" type="ORF">L602_000900000210</name>
</gene>
<accession>A0A562B0H0</accession>